<dbReference type="STRING" id="1435051.BMOU_1555"/>
<proteinExistence type="predicted"/>
<reference evidence="2 3" key="1">
    <citation type="journal article" date="2014" name="Genome Announc.">
        <title>The Genome Sequence of Bifidobacterium moukalabense DSM 27321 Highlights the Close Phylogenetic Relatedness with the Bifidobacterium dentium Taxon.</title>
        <authorList>
            <person name="Lugli G.A."/>
            <person name="Duranti S."/>
            <person name="Milani C."/>
            <person name="Turroni F."/>
            <person name="Viappiani A."/>
            <person name="Mangifesta M."/>
            <person name="van Sinderen D."/>
            <person name="Ventura M."/>
        </authorList>
    </citation>
    <scope>NUCLEOTIDE SEQUENCE [LARGE SCALE GENOMIC DNA]</scope>
    <source>
        <strain evidence="2 3">DSM 27321</strain>
    </source>
</reference>
<dbReference type="RefSeq" id="WP_034876438.1">
    <property type="nucleotide sequence ID" value="NZ_AZMV01000007.1"/>
</dbReference>
<comment type="caution">
    <text evidence="2">The sequence shown here is derived from an EMBL/GenBank/DDBJ whole genome shotgun (WGS) entry which is preliminary data.</text>
</comment>
<protein>
    <submittedName>
        <fullName evidence="2">Uncharacterized protein</fullName>
    </submittedName>
</protein>
<gene>
    <name evidence="2" type="ORF">BMOU_1555</name>
</gene>
<dbReference type="OrthoDB" id="3238275at2"/>
<dbReference type="GeneID" id="97502065"/>
<dbReference type="PATRIC" id="fig|1435051.3.peg.1538"/>
<evidence type="ECO:0000313" key="3">
    <source>
        <dbReference type="Proteomes" id="UP000019155"/>
    </source>
</evidence>
<dbReference type="EMBL" id="AZMV01000007">
    <property type="protein sequence ID" value="ETY70696.1"/>
    <property type="molecule type" value="Genomic_DNA"/>
</dbReference>
<evidence type="ECO:0000256" key="1">
    <source>
        <dbReference type="SAM" id="MobiDB-lite"/>
    </source>
</evidence>
<feature type="region of interest" description="Disordered" evidence="1">
    <location>
        <begin position="304"/>
        <end position="338"/>
    </location>
</feature>
<dbReference type="Proteomes" id="UP000019155">
    <property type="component" value="Unassembled WGS sequence"/>
</dbReference>
<sequence>MTFEIDDSLVARVSALPVVMDAAKVGVSLISLWPLQNAQQLENDADYAEGLQVRFSMLMARAMLRNSSKVTMAAAEAVYDGMEVIPGCPLWVVNALLEANDAYDCMSEYSATGDIHLVFKAADYLNIVLGDKARTAMEEVLGTVAAEVAKKARGSGAMASDDAANGSDFDAVAAAEACLSTSTNADEVAVRFASALVICDKLMNIMCEDFDDVNDQAIRVLPVLLYVNELREQFSVPRIFMTHPQLLELLSLRRTAHMIDDSGAASAIGNSLGTLGVTAQFVGMLAAQEWAYHRREILWDPEEAKRKAKEEDERKSKEALAEKFKHVKDDPDKPQIDL</sequence>
<dbReference type="eggNOG" id="ENOG5032K3E">
    <property type="taxonomic scope" value="Bacteria"/>
</dbReference>
<accession>W4N858</accession>
<name>W4N858_9BIFI</name>
<dbReference type="AlphaFoldDB" id="W4N858"/>
<keyword evidence="3" id="KW-1185">Reference proteome</keyword>
<organism evidence="2 3">
    <name type="scientific">Bifidobacterium moukalabense DSM 27321</name>
    <dbReference type="NCBI Taxonomy" id="1435051"/>
    <lineage>
        <taxon>Bacteria</taxon>
        <taxon>Bacillati</taxon>
        <taxon>Actinomycetota</taxon>
        <taxon>Actinomycetes</taxon>
        <taxon>Bifidobacteriales</taxon>
        <taxon>Bifidobacteriaceae</taxon>
        <taxon>Bifidobacterium</taxon>
    </lineage>
</organism>
<evidence type="ECO:0000313" key="2">
    <source>
        <dbReference type="EMBL" id="ETY70696.1"/>
    </source>
</evidence>